<keyword evidence="1" id="KW-0472">Membrane</keyword>
<comment type="caution">
    <text evidence="2">The sequence shown here is derived from an EMBL/GenBank/DDBJ whole genome shotgun (WGS) entry which is preliminary data.</text>
</comment>
<name>A0ABU0GPB0_9CELL</name>
<gene>
    <name evidence="2" type="ORF">JO380_002793</name>
</gene>
<proteinExistence type="predicted"/>
<evidence type="ECO:0000313" key="3">
    <source>
        <dbReference type="Proteomes" id="UP001240250"/>
    </source>
</evidence>
<dbReference type="EMBL" id="JAUSVM010000001">
    <property type="protein sequence ID" value="MDQ0426412.1"/>
    <property type="molecule type" value="Genomic_DNA"/>
</dbReference>
<dbReference type="RefSeq" id="WP_156442092.1">
    <property type="nucleotide sequence ID" value="NZ_CP194061.1"/>
</dbReference>
<sequence>MDQWLSPLLAFVGAGFGSVLVYRASRDQERNRRVAAAIEMLASSDPRQRALGRARVVHLGGPRTKEAQRTTEIAAVLLADVREVCPPEVRQRLAALDPDDELSVRVSDDGRSRVQGDSVLVAASLVDAARAYVEVVGGPDASSDQVVARIAEAVEIGAIPVAAQAETSSPPTSGADEALPADQKLIVVKLPPQAAELSPEDLRERARKAWRLSLQRLRAEKPVGLVAVIERSVRGAWRIDGVEPSTEEGRVEFRLGSPMPELLGRAYHDPGQNPVRYWP</sequence>
<evidence type="ECO:0000256" key="1">
    <source>
        <dbReference type="SAM" id="Phobius"/>
    </source>
</evidence>
<evidence type="ECO:0000313" key="2">
    <source>
        <dbReference type="EMBL" id="MDQ0426412.1"/>
    </source>
</evidence>
<reference evidence="2 3" key="1">
    <citation type="submission" date="2023-07" db="EMBL/GenBank/DDBJ databases">
        <title>Sequencing the genomes of 1000 actinobacteria strains.</title>
        <authorList>
            <person name="Klenk H.-P."/>
        </authorList>
    </citation>
    <scope>NUCLEOTIDE SEQUENCE [LARGE SCALE GENOMIC DNA]</scope>
    <source>
        <strain evidence="2 3">DSM 14785</strain>
    </source>
</reference>
<protein>
    <submittedName>
        <fullName evidence="2">Uncharacterized protein</fullName>
    </submittedName>
</protein>
<keyword evidence="3" id="KW-1185">Reference proteome</keyword>
<keyword evidence="1" id="KW-0812">Transmembrane</keyword>
<organism evidence="2 3">
    <name type="scientific">Cellulomonas iranensis</name>
    <dbReference type="NCBI Taxonomy" id="76862"/>
    <lineage>
        <taxon>Bacteria</taxon>
        <taxon>Bacillati</taxon>
        <taxon>Actinomycetota</taxon>
        <taxon>Actinomycetes</taxon>
        <taxon>Micrococcales</taxon>
        <taxon>Cellulomonadaceae</taxon>
        <taxon>Cellulomonas</taxon>
    </lineage>
</organism>
<keyword evidence="1" id="KW-1133">Transmembrane helix</keyword>
<accession>A0ABU0GPB0</accession>
<dbReference type="Proteomes" id="UP001240250">
    <property type="component" value="Unassembled WGS sequence"/>
</dbReference>
<feature type="transmembrane region" description="Helical" evidence="1">
    <location>
        <begin position="6"/>
        <end position="24"/>
    </location>
</feature>